<dbReference type="InterPro" id="IPR001789">
    <property type="entry name" value="Sig_transdc_resp-reg_receiver"/>
</dbReference>
<sequence>MSRILILDDDQALLGVMKEILTLSGFDVVTSAPTYNISELITSNHPDLIIMDFLMNDVNGGELCSIIKNDPEAQHIPVILLSAYNRIIESLGTYGCDLFVTKPVDFNALVYQINNLLPKGKDYEYH</sequence>
<dbReference type="PANTHER" id="PTHR44591">
    <property type="entry name" value="STRESS RESPONSE REGULATOR PROTEIN 1"/>
    <property type="match status" value="1"/>
</dbReference>
<evidence type="ECO:0000259" key="3">
    <source>
        <dbReference type="PROSITE" id="PS50110"/>
    </source>
</evidence>
<reference evidence="4" key="1">
    <citation type="journal article" date="2014" name="Int. J. Syst. Evol. Microbiol.">
        <title>Complete genome sequence of Corynebacterium casei LMG S-19264T (=DSM 44701T), isolated from a smear-ripened cheese.</title>
        <authorList>
            <consortium name="US DOE Joint Genome Institute (JGI-PGF)"/>
            <person name="Walter F."/>
            <person name="Albersmeier A."/>
            <person name="Kalinowski J."/>
            <person name="Ruckert C."/>
        </authorList>
    </citation>
    <scope>NUCLEOTIDE SEQUENCE</scope>
    <source>
        <strain evidence="4">CGMCC 1.15343</strain>
    </source>
</reference>
<dbReference type="GO" id="GO:0000160">
    <property type="term" value="P:phosphorelay signal transduction system"/>
    <property type="evidence" value="ECO:0007669"/>
    <property type="project" value="InterPro"/>
</dbReference>
<proteinExistence type="predicted"/>
<dbReference type="RefSeq" id="WP_188625149.1">
    <property type="nucleotide sequence ID" value="NZ_BMIL01000001.1"/>
</dbReference>
<dbReference type="InterPro" id="IPR011006">
    <property type="entry name" value="CheY-like_superfamily"/>
</dbReference>
<dbReference type="Gene3D" id="3.40.50.2300">
    <property type="match status" value="1"/>
</dbReference>
<dbReference type="EMBL" id="BMIL01000001">
    <property type="protein sequence ID" value="GGC53640.1"/>
    <property type="molecule type" value="Genomic_DNA"/>
</dbReference>
<evidence type="ECO:0000256" key="1">
    <source>
        <dbReference type="ARBA" id="ARBA00022553"/>
    </source>
</evidence>
<organism evidence="4 5">
    <name type="scientific">Pedobacter quisquiliarum</name>
    <dbReference type="NCBI Taxonomy" id="1834438"/>
    <lineage>
        <taxon>Bacteria</taxon>
        <taxon>Pseudomonadati</taxon>
        <taxon>Bacteroidota</taxon>
        <taxon>Sphingobacteriia</taxon>
        <taxon>Sphingobacteriales</taxon>
        <taxon>Sphingobacteriaceae</taxon>
        <taxon>Pedobacter</taxon>
    </lineage>
</organism>
<dbReference type="SMART" id="SM00448">
    <property type="entry name" value="REC"/>
    <property type="match status" value="1"/>
</dbReference>
<accession>A0A916TZ79</accession>
<comment type="caution">
    <text evidence="4">The sequence shown here is derived from an EMBL/GenBank/DDBJ whole genome shotgun (WGS) entry which is preliminary data.</text>
</comment>
<gene>
    <name evidence="4" type="ORF">GCM10011387_04000</name>
</gene>
<keyword evidence="1 2" id="KW-0597">Phosphoprotein</keyword>
<evidence type="ECO:0000313" key="5">
    <source>
        <dbReference type="Proteomes" id="UP000651668"/>
    </source>
</evidence>
<dbReference type="PANTHER" id="PTHR44591:SF3">
    <property type="entry name" value="RESPONSE REGULATORY DOMAIN-CONTAINING PROTEIN"/>
    <property type="match status" value="1"/>
</dbReference>
<evidence type="ECO:0000313" key="4">
    <source>
        <dbReference type="EMBL" id="GGC53640.1"/>
    </source>
</evidence>
<keyword evidence="5" id="KW-1185">Reference proteome</keyword>
<evidence type="ECO:0000256" key="2">
    <source>
        <dbReference type="PROSITE-ProRule" id="PRU00169"/>
    </source>
</evidence>
<dbReference type="Proteomes" id="UP000651668">
    <property type="component" value="Unassembled WGS sequence"/>
</dbReference>
<reference evidence="4" key="2">
    <citation type="submission" date="2020-09" db="EMBL/GenBank/DDBJ databases">
        <authorList>
            <person name="Sun Q."/>
            <person name="Zhou Y."/>
        </authorList>
    </citation>
    <scope>NUCLEOTIDE SEQUENCE</scope>
    <source>
        <strain evidence="4">CGMCC 1.15343</strain>
    </source>
</reference>
<dbReference type="SUPFAM" id="SSF52172">
    <property type="entry name" value="CheY-like"/>
    <property type="match status" value="1"/>
</dbReference>
<dbReference type="Pfam" id="PF00072">
    <property type="entry name" value="Response_reg"/>
    <property type="match status" value="1"/>
</dbReference>
<feature type="domain" description="Response regulatory" evidence="3">
    <location>
        <begin position="3"/>
        <end position="117"/>
    </location>
</feature>
<dbReference type="PROSITE" id="PS50110">
    <property type="entry name" value="RESPONSE_REGULATORY"/>
    <property type="match status" value="1"/>
</dbReference>
<name>A0A916TZ79_9SPHI</name>
<dbReference type="InterPro" id="IPR050595">
    <property type="entry name" value="Bact_response_regulator"/>
</dbReference>
<feature type="modified residue" description="4-aspartylphosphate" evidence="2">
    <location>
        <position position="52"/>
    </location>
</feature>
<protein>
    <recommendedName>
        <fullName evidence="3">Response regulatory domain-containing protein</fullName>
    </recommendedName>
</protein>
<dbReference type="AlphaFoldDB" id="A0A916TZ79"/>